<proteinExistence type="predicted"/>
<comment type="caution">
    <text evidence="1">The sequence shown here is derived from an EMBL/GenBank/DDBJ whole genome shotgun (WGS) entry which is preliminary data.</text>
</comment>
<name>A0A0F9QP81_9ZZZZ</name>
<sequence length="61" mass="7215">MVMEFNEAMKAANWNPMESITERIEESEDPEERKRLEKVRCIYRSDLPPVEMAKGLMELRG</sequence>
<reference evidence="1" key="1">
    <citation type="journal article" date="2015" name="Nature">
        <title>Complex archaea that bridge the gap between prokaryotes and eukaryotes.</title>
        <authorList>
            <person name="Spang A."/>
            <person name="Saw J.H."/>
            <person name="Jorgensen S.L."/>
            <person name="Zaremba-Niedzwiedzka K."/>
            <person name="Martijn J."/>
            <person name="Lind A.E."/>
            <person name="van Eijk R."/>
            <person name="Schleper C."/>
            <person name="Guy L."/>
            <person name="Ettema T.J."/>
        </authorList>
    </citation>
    <scope>NUCLEOTIDE SEQUENCE</scope>
</reference>
<accession>A0A0F9QP81</accession>
<dbReference type="EMBL" id="LAZR01004605">
    <property type="protein sequence ID" value="KKN07113.1"/>
    <property type="molecule type" value="Genomic_DNA"/>
</dbReference>
<dbReference type="AlphaFoldDB" id="A0A0F9QP81"/>
<gene>
    <name evidence="1" type="ORF">LCGC14_1070450</name>
</gene>
<organism evidence="1">
    <name type="scientific">marine sediment metagenome</name>
    <dbReference type="NCBI Taxonomy" id="412755"/>
    <lineage>
        <taxon>unclassified sequences</taxon>
        <taxon>metagenomes</taxon>
        <taxon>ecological metagenomes</taxon>
    </lineage>
</organism>
<evidence type="ECO:0000313" key="1">
    <source>
        <dbReference type="EMBL" id="KKN07113.1"/>
    </source>
</evidence>
<protein>
    <submittedName>
        <fullName evidence="1">Uncharacterized protein</fullName>
    </submittedName>
</protein>